<comment type="caution">
    <text evidence="1">The sequence shown here is derived from an EMBL/GenBank/DDBJ whole genome shotgun (WGS) entry which is preliminary data.</text>
</comment>
<evidence type="ECO:0000313" key="2">
    <source>
        <dbReference type="Proteomes" id="UP000005709"/>
    </source>
</evidence>
<name>C8PLS8_9BACT</name>
<protein>
    <submittedName>
        <fullName evidence="1">Uncharacterized protein</fullName>
    </submittedName>
</protein>
<accession>C8PLS8</accession>
<dbReference type="EMBL" id="ACYG01000032">
    <property type="protein sequence ID" value="EEV16390.1"/>
    <property type="molecule type" value="Genomic_DNA"/>
</dbReference>
<sequence length="54" mass="6253">MFTLRFHKIGIGSKTKAHSKRKHKRPFHFFKKMPAHSYVLVLCSASKSKPKNAI</sequence>
<dbReference type="AlphaFoldDB" id="C8PLS8"/>
<gene>
    <name evidence="1" type="ORF">CAMGR0001_2089</name>
</gene>
<reference evidence="1 2" key="1">
    <citation type="submission" date="2009-07" db="EMBL/GenBank/DDBJ databases">
        <authorList>
            <person name="Madupu R."/>
            <person name="Sebastian Y."/>
            <person name="Durkin A.S."/>
            <person name="Torralba M."/>
            <person name="Methe B."/>
            <person name="Sutton G.G."/>
            <person name="Strausberg R.L."/>
            <person name="Nelson K.E."/>
        </authorList>
    </citation>
    <scope>NUCLEOTIDE SEQUENCE [LARGE SCALE GENOMIC DNA]</scope>
    <source>
        <strain evidence="1 2">RM3268</strain>
    </source>
</reference>
<dbReference type="Proteomes" id="UP000005709">
    <property type="component" value="Unassembled WGS sequence"/>
</dbReference>
<organism evidence="1 2">
    <name type="scientific">Campylobacter gracilis RM3268</name>
    <dbReference type="NCBI Taxonomy" id="553220"/>
    <lineage>
        <taxon>Bacteria</taxon>
        <taxon>Pseudomonadati</taxon>
        <taxon>Campylobacterota</taxon>
        <taxon>Epsilonproteobacteria</taxon>
        <taxon>Campylobacterales</taxon>
        <taxon>Campylobacteraceae</taxon>
        <taxon>Campylobacter</taxon>
    </lineage>
</organism>
<proteinExistence type="predicted"/>
<evidence type="ECO:0000313" key="1">
    <source>
        <dbReference type="EMBL" id="EEV16390.1"/>
    </source>
</evidence>
<keyword evidence="2" id="KW-1185">Reference proteome</keyword>